<keyword evidence="1" id="KW-0812">Transmembrane</keyword>
<organism evidence="2 3">
    <name type="scientific">Methylobrevis albus</name>
    <dbReference type="NCBI Taxonomy" id="2793297"/>
    <lineage>
        <taxon>Bacteria</taxon>
        <taxon>Pseudomonadati</taxon>
        <taxon>Pseudomonadota</taxon>
        <taxon>Alphaproteobacteria</taxon>
        <taxon>Hyphomicrobiales</taxon>
        <taxon>Pleomorphomonadaceae</taxon>
        <taxon>Methylobrevis</taxon>
    </lineage>
</organism>
<evidence type="ECO:0000313" key="2">
    <source>
        <dbReference type="EMBL" id="MBH0239278.1"/>
    </source>
</evidence>
<keyword evidence="1" id="KW-0472">Membrane</keyword>
<accession>A0A931I5M9</accession>
<keyword evidence="1" id="KW-1133">Transmembrane helix</keyword>
<feature type="transmembrane region" description="Helical" evidence="1">
    <location>
        <begin position="7"/>
        <end position="29"/>
    </location>
</feature>
<name>A0A931I5M9_9HYPH</name>
<evidence type="ECO:0000313" key="3">
    <source>
        <dbReference type="Proteomes" id="UP000631694"/>
    </source>
</evidence>
<proteinExistence type="predicted"/>
<dbReference type="EMBL" id="JADZLT010000054">
    <property type="protein sequence ID" value="MBH0239278.1"/>
    <property type="molecule type" value="Genomic_DNA"/>
</dbReference>
<protein>
    <submittedName>
        <fullName evidence="2">DUF1294 domain-containing protein</fullName>
    </submittedName>
</protein>
<dbReference type="AlphaFoldDB" id="A0A931I5M9"/>
<comment type="caution">
    <text evidence="2">The sequence shown here is derived from an EMBL/GenBank/DDBJ whole genome shotgun (WGS) entry which is preliminary data.</text>
</comment>
<keyword evidence="3" id="KW-1185">Reference proteome</keyword>
<sequence length="105" mass="11573">MGSSFETVALYALLAINVFAFLLFVWDLLPFGRGRFEVSERLVLMVAWCGGAVGALVGHRLLQAGHGTRRFRLMLYMLVAAHMLAFAAWYGLQGLGGQLGRWLGI</sequence>
<dbReference type="Proteomes" id="UP000631694">
    <property type="component" value="Unassembled WGS sequence"/>
</dbReference>
<reference evidence="2" key="1">
    <citation type="submission" date="2020-12" db="EMBL/GenBank/DDBJ databases">
        <title>Methylobrevis albus sp. nov., isolated from fresh water lack sediment.</title>
        <authorList>
            <person name="Zou Q."/>
        </authorList>
    </citation>
    <scope>NUCLEOTIDE SEQUENCE</scope>
    <source>
        <strain evidence="2">L22</strain>
    </source>
</reference>
<feature type="transmembrane region" description="Helical" evidence="1">
    <location>
        <begin position="41"/>
        <end position="61"/>
    </location>
</feature>
<evidence type="ECO:0000256" key="1">
    <source>
        <dbReference type="SAM" id="Phobius"/>
    </source>
</evidence>
<feature type="transmembrane region" description="Helical" evidence="1">
    <location>
        <begin position="73"/>
        <end position="92"/>
    </location>
</feature>
<gene>
    <name evidence="2" type="ORF">I5731_15755</name>
</gene>